<dbReference type="CDD" id="cd00431">
    <property type="entry name" value="cysteine_hydrolases"/>
    <property type="match status" value="1"/>
</dbReference>
<dbReference type="PANTHER" id="PTHR43540:SF7">
    <property type="entry name" value="ISOCHORISMATASE FAMILY PROTEIN YECD"/>
    <property type="match status" value="1"/>
</dbReference>
<dbReference type="SUPFAM" id="SSF52499">
    <property type="entry name" value="Isochorismatase-like hydrolases"/>
    <property type="match status" value="1"/>
</dbReference>
<dbReference type="AlphaFoldDB" id="A0A0E1XAS8"/>
<dbReference type="PANTHER" id="PTHR43540">
    <property type="entry name" value="PEROXYUREIDOACRYLATE/UREIDOACRYLATE AMIDOHYDROLASE-RELATED"/>
    <property type="match status" value="1"/>
</dbReference>
<protein>
    <submittedName>
        <fullName evidence="4">Isochorismatase family protein</fullName>
        <ecNumber evidence="4">3.-.-.-</ecNumber>
    </submittedName>
</protein>
<dbReference type="Proteomes" id="UP000003455">
    <property type="component" value="Chromosome"/>
</dbReference>
<evidence type="ECO:0000256" key="2">
    <source>
        <dbReference type="ARBA" id="ARBA00022801"/>
    </source>
</evidence>
<comment type="caution">
    <text evidence="4">The sequence shown here is derived from an EMBL/GenBank/DDBJ whole genome shotgun (WGS) entry which is preliminary data.</text>
</comment>
<dbReference type="GO" id="GO:0016787">
    <property type="term" value="F:hydrolase activity"/>
    <property type="evidence" value="ECO:0007669"/>
    <property type="project" value="UniProtKB-KW"/>
</dbReference>
<dbReference type="InterPro" id="IPR000868">
    <property type="entry name" value="Isochorismatase-like_dom"/>
</dbReference>
<accession>A0A0E1XAS8</accession>
<dbReference type="Pfam" id="PF00857">
    <property type="entry name" value="Isochorismatase"/>
    <property type="match status" value="1"/>
</dbReference>
<feature type="domain" description="Isochorismatase-like" evidence="3">
    <location>
        <begin position="7"/>
        <end position="175"/>
    </location>
</feature>
<dbReference type="EMBL" id="ACJA02000001">
    <property type="protein sequence ID" value="EFH96499.1"/>
    <property type="molecule type" value="Genomic_DNA"/>
</dbReference>
<dbReference type="Gene3D" id="3.40.50.850">
    <property type="entry name" value="Isochorismatase-like"/>
    <property type="match status" value="1"/>
</dbReference>
<reference evidence="4" key="1">
    <citation type="submission" date="2010-05" db="EMBL/GenBank/DDBJ databases">
        <authorList>
            <person name="Muzny D."/>
            <person name="Qin X."/>
            <person name="Buhay C."/>
            <person name="Dugan-Rocha S."/>
            <person name="Ding Y."/>
            <person name="Chen G."/>
            <person name="Hawes A."/>
            <person name="Holder M."/>
            <person name="Jhangiani S."/>
            <person name="Johnson A."/>
            <person name="Khan Z."/>
            <person name="Li Z."/>
            <person name="Liu W."/>
            <person name="Liu X."/>
            <person name="Perez L."/>
            <person name="Shen H."/>
            <person name="Wang Q."/>
            <person name="Watt J."/>
            <person name="Xi L."/>
            <person name="Xin Y."/>
            <person name="Zhou J."/>
            <person name="Deng J."/>
            <person name="Jiang H."/>
            <person name="Liu Y."/>
            <person name="Qu J."/>
            <person name="Song X.-Z."/>
            <person name="Zhang L."/>
            <person name="Villasana D."/>
            <person name="Johnson A."/>
            <person name="Liu J."/>
            <person name="Liyanage D."/>
            <person name="Lorensuhewa L."/>
            <person name="Robinson T."/>
            <person name="Song A."/>
            <person name="Song B.-B."/>
            <person name="Dinh H."/>
            <person name="Thornton R."/>
            <person name="Coyle M."/>
            <person name="Francisco L."/>
            <person name="Jackson L."/>
            <person name="Javaid M."/>
            <person name="Korchina V."/>
            <person name="Kovar C."/>
            <person name="Mata R."/>
            <person name="Mathew T."/>
            <person name="Ngo R."/>
            <person name="Nguyen L."/>
            <person name="Nguyen N."/>
            <person name="Okwuonu G."/>
            <person name="Ongeri F."/>
            <person name="Pham C."/>
            <person name="Simmons D."/>
            <person name="Wilczek-Boney K."/>
            <person name="Hale W."/>
            <person name="Jakkamsetti A."/>
            <person name="Pham P."/>
            <person name="Ruth R."/>
            <person name="San Lucas F."/>
            <person name="Warren J."/>
            <person name="Zhang J."/>
            <person name="Zhao Z."/>
            <person name="Zhou C."/>
            <person name="Zhu D."/>
            <person name="Lee S."/>
            <person name="Bess C."/>
            <person name="Blankenburg K."/>
            <person name="Forbes L."/>
            <person name="Fu Q."/>
            <person name="Gubbala S."/>
            <person name="Hirani K."/>
            <person name="Jayaseelan J.C."/>
            <person name="Lara F."/>
            <person name="Munidasa M."/>
            <person name="Palculict T."/>
            <person name="Patil S."/>
            <person name="Pu L.-L."/>
            <person name="Saada N."/>
            <person name="Tang L."/>
            <person name="Weissenberger G."/>
            <person name="Zhu Y."/>
            <person name="Hemphill L."/>
            <person name="Shang Y."/>
            <person name="Youmans B."/>
            <person name="Ayvaz T."/>
            <person name="Ross M."/>
            <person name="Santibanez J."/>
            <person name="Aqrawi P."/>
            <person name="Gross S."/>
            <person name="Joshi V."/>
            <person name="Fowler G."/>
            <person name="Nazareth L."/>
            <person name="Reid J."/>
            <person name="Worley K."/>
            <person name="Petrosino J."/>
            <person name="Highlander S."/>
            <person name="Gibbs R."/>
        </authorList>
    </citation>
    <scope>NUCLEOTIDE SEQUENCE [LARGE SCALE GENOMIC DNA]</scope>
    <source>
        <strain evidence="4">MN8</strain>
    </source>
</reference>
<dbReference type="InterPro" id="IPR036380">
    <property type="entry name" value="Isochorismatase-like_sf"/>
</dbReference>
<evidence type="ECO:0000313" key="4">
    <source>
        <dbReference type="EMBL" id="EFH96499.1"/>
    </source>
</evidence>
<keyword evidence="2 4" id="KW-0378">Hydrolase</keyword>
<evidence type="ECO:0000256" key="1">
    <source>
        <dbReference type="ARBA" id="ARBA00006336"/>
    </source>
</evidence>
<dbReference type="HOGENOM" id="CLU_068979_8_2_9"/>
<gene>
    <name evidence="4" type="ORF">HMPREF0769_10501</name>
</gene>
<name>A0A0E1XAS8_STAAU</name>
<evidence type="ECO:0000259" key="3">
    <source>
        <dbReference type="Pfam" id="PF00857"/>
    </source>
</evidence>
<organism evidence="4">
    <name type="scientific">Staphylococcus aureus subsp. aureus MN8</name>
    <dbReference type="NCBI Taxonomy" id="548470"/>
    <lineage>
        <taxon>Bacteria</taxon>
        <taxon>Bacillati</taxon>
        <taxon>Bacillota</taxon>
        <taxon>Bacilli</taxon>
        <taxon>Bacillales</taxon>
        <taxon>Staphylococcaceae</taxon>
        <taxon>Staphylococcus</taxon>
    </lineage>
</organism>
<sequence length="188" mass="20989">MKMSRKTALLVLDMQEGIASSVPRIKNIIKANQRAIEAARQHRIPVIFIRLVLDKHFNDVSSSNKVFSTIKAQGYAITEADASTRILEDLAPLEDEPIISKRRFSAFTGSYLEVYLRANDINHLVLTGVSTSGAVLSTALESVDKDYYITVLEDAVGDRSDDKHDFIIEQILSRSCDIESVESWKSSL</sequence>
<dbReference type="InterPro" id="IPR050272">
    <property type="entry name" value="Isochorismatase-like_hydrls"/>
</dbReference>
<proteinExistence type="inferred from homology"/>
<comment type="similarity">
    <text evidence="1">Belongs to the isochorismatase family.</text>
</comment>
<dbReference type="EC" id="3.-.-.-" evidence="4"/>